<evidence type="ECO:0000313" key="2">
    <source>
        <dbReference type="Proteomes" id="UP001208570"/>
    </source>
</evidence>
<comment type="caution">
    <text evidence="1">The sequence shown here is derived from an EMBL/GenBank/DDBJ whole genome shotgun (WGS) entry which is preliminary data.</text>
</comment>
<accession>A0AAD9JKE8</accession>
<protein>
    <submittedName>
        <fullName evidence="1">Uncharacterized protein</fullName>
    </submittedName>
</protein>
<evidence type="ECO:0000313" key="1">
    <source>
        <dbReference type="EMBL" id="KAK2154849.1"/>
    </source>
</evidence>
<dbReference type="SUPFAM" id="SSF56496">
    <property type="entry name" value="Fibrinogen C-terminal domain-like"/>
    <property type="match status" value="1"/>
</dbReference>
<keyword evidence="2" id="KW-1185">Reference proteome</keyword>
<gene>
    <name evidence="1" type="ORF">LSH36_256g06140</name>
</gene>
<dbReference type="EMBL" id="JAODUP010000256">
    <property type="protein sequence ID" value="KAK2154849.1"/>
    <property type="molecule type" value="Genomic_DNA"/>
</dbReference>
<dbReference type="InterPro" id="IPR014716">
    <property type="entry name" value="Fibrinogen_a/b/g_C_1"/>
</dbReference>
<proteinExistence type="predicted"/>
<dbReference type="InterPro" id="IPR036056">
    <property type="entry name" value="Fibrinogen-like_C"/>
</dbReference>
<organism evidence="1 2">
    <name type="scientific">Paralvinella palmiformis</name>
    <dbReference type="NCBI Taxonomy" id="53620"/>
    <lineage>
        <taxon>Eukaryota</taxon>
        <taxon>Metazoa</taxon>
        <taxon>Spiralia</taxon>
        <taxon>Lophotrochozoa</taxon>
        <taxon>Annelida</taxon>
        <taxon>Polychaeta</taxon>
        <taxon>Sedentaria</taxon>
        <taxon>Canalipalpata</taxon>
        <taxon>Terebellida</taxon>
        <taxon>Terebelliformia</taxon>
        <taxon>Alvinellidae</taxon>
        <taxon>Paralvinella</taxon>
    </lineage>
</organism>
<dbReference type="Gene3D" id="3.90.215.10">
    <property type="entry name" value="Gamma Fibrinogen, chain A, domain 1"/>
    <property type="match status" value="1"/>
</dbReference>
<dbReference type="AlphaFoldDB" id="A0AAD9JKE8"/>
<name>A0AAD9JKE8_9ANNE</name>
<sequence>MLAYSSTTANQGSELNQRREQAYKVLDDNHGTGDWLYEIRTRSKIHCSLMCLECAGCRGCNYESASKRCTFIQSGNSQPRNGLAYMYKLLNPYTRDCEDIWESGITANGVYAITVNQTGTRHKVKVFCEFSNGNIWTVSGIYQTFDRSTVKQTGTEQTVKVFCEFTNGKVWT</sequence>
<dbReference type="Proteomes" id="UP001208570">
    <property type="component" value="Unassembled WGS sequence"/>
</dbReference>
<feature type="non-terminal residue" evidence="1">
    <location>
        <position position="1"/>
    </location>
</feature>
<reference evidence="1" key="1">
    <citation type="journal article" date="2023" name="Mol. Biol. Evol.">
        <title>Third-Generation Sequencing Reveals the Adaptive Role of the Epigenome in Three Deep-Sea Polychaetes.</title>
        <authorList>
            <person name="Perez M."/>
            <person name="Aroh O."/>
            <person name="Sun Y."/>
            <person name="Lan Y."/>
            <person name="Juniper S.K."/>
            <person name="Young C.R."/>
            <person name="Angers B."/>
            <person name="Qian P.Y."/>
        </authorList>
    </citation>
    <scope>NUCLEOTIDE SEQUENCE</scope>
    <source>
        <strain evidence="1">P08H-3</strain>
    </source>
</reference>